<dbReference type="CDD" id="cd19495">
    <property type="entry name" value="Elp6"/>
    <property type="match status" value="1"/>
</dbReference>
<evidence type="ECO:0000313" key="5">
    <source>
        <dbReference type="Proteomes" id="UP000009022"/>
    </source>
</evidence>
<dbReference type="GO" id="GO:0002098">
    <property type="term" value="P:tRNA wobble uridine modification"/>
    <property type="evidence" value="ECO:0007669"/>
    <property type="project" value="InterPro"/>
</dbReference>
<dbReference type="HOGENOM" id="CLU_092581_2_0_1"/>
<dbReference type="STRING" id="10228.B3SA08"/>
<dbReference type="KEGG" id="tad:TRIADDRAFT_61093"/>
<proteinExistence type="inferred from homology"/>
<dbReference type="Proteomes" id="UP000009022">
    <property type="component" value="Unassembled WGS sequence"/>
</dbReference>
<evidence type="ECO:0000313" key="4">
    <source>
        <dbReference type="EMBL" id="EDV20429.1"/>
    </source>
</evidence>
<dbReference type="GeneID" id="6758266"/>
<dbReference type="PANTHER" id="PTHR16184">
    <property type="entry name" value="ELONGATOR COMPLEX PROTEIN 6"/>
    <property type="match status" value="1"/>
</dbReference>
<dbReference type="GO" id="GO:0033588">
    <property type="term" value="C:elongator holoenzyme complex"/>
    <property type="evidence" value="ECO:0000318"/>
    <property type="project" value="GO_Central"/>
</dbReference>
<dbReference type="EMBL" id="DS985260">
    <property type="protein sequence ID" value="EDV20429.1"/>
    <property type="molecule type" value="Genomic_DNA"/>
</dbReference>
<sequence length="304" mass="33905">MRRSPDEVSELRAPSCRVASSVEKENLNTSGALLHRLNHVTKMFPELNSLLECNKKNLPNGKSLVIIDSQTDGSFLLHHFISLYIQGGGKVVMLAFAQSFSHYSSVAQKLGINLNSACDDKTFVFLPGLKYTLDGIINRDVENPLLDTSNCKSLHSLYQAINSAISANENQSLPTLLIIDDISTLLYLGFQHTEICTFLTYCQHTVCKKTNGCILSLIHNDSDVEDQSSNLLSRWFHHFADIVLELEGLQSGRSKDVHGQLKVVFTRREQNDLHSLSPLSRCVHYRIRDKGVSFFALGTSPAIL</sequence>
<dbReference type="InterPro" id="IPR018627">
    <property type="entry name" value="ELP6"/>
</dbReference>
<dbReference type="FunCoup" id="B3SA08">
    <property type="interactions" value="994"/>
</dbReference>
<dbReference type="PhylomeDB" id="B3SA08"/>
<dbReference type="InterPro" id="IPR027417">
    <property type="entry name" value="P-loop_NTPase"/>
</dbReference>
<evidence type="ECO:0000256" key="1">
    <source>
        <dbReference type="ARBA" id="ARBA00005043"/>
    </source>
</evidence>
<dbReference type="AlphaFoldDB" id="B3SA08"/>
<dbReference type="UniPathway" id="UPA00988"/>
<organism evidence="4 5">
    <name type="scientific">Trichoplax adhaerens</name>
    <name type="common">Trichoplax reptans</name>
    <dbReference type="NCBI Taxonomy" id="10228"/>
    <lineage>
        <taxon>Eukaryota</taxon>
        <taxon>Metazoa</taxon>
        <taxon>Placozoa</taxon>
        <taxon>Uniplacotomia</taxon>
        <taxon>Trichoplacea</taxon>
        <taxon>Trichoplacidae</taxon>
        <taxon>Trichoplax</taxon>
    </lineage>
</organism>
<dbReference type="InParanoid" id="B3SA08"/>
<evidence type="ECO:0000256" key="2">
    <source>
        <dbReference type="ARBA" id="ARBA00008837"/>
    </source>
</evidence>
<protein>
    <recommendedName>
        <fullName evidence="3">Elongator complex protein 6</fullName>
    </recommendedName>
</protein>
<dbReference type="CTD" id="6758266"/>
<accession>B3SA08</accession>
<dbReference type="PANTHER" id="PTHR16184:SF6">
    <property type="entry name" value="ELONGATOR COMPLEX PROTEIN 6"/>
    <property type="match status" value="1"/>
</dbReference>
<dbReference type="RefSeq" id="XP_002117123.1">
    <property type="nucleotide sequence ID" value="XM_002117087.1"/>
</dbReference>
<reference evidence="4 5" key="1">
    <citation type="journal article" date="2008" name="Nature">
        <title>The Trichoplax genome and the nature of placozoans.</title>
        <authorList>
            <person name="Srivastava M."/>
            <person name="Begovic E."/>
            <person name="Chapman J."/>
            <person name="Putnam N.H."/>
            <person name="Hellsten U."/>
            <person name="Kawashima T."/>
            <person name="Kuo A."/>
            <person name="Mitros T."/>
            <person name="Salamov A."/>
            <person name="Carpenter M.L."/>
            <person name="Signorovitch A.Y."/>
            <person name="Moreno M.A."/>
            <person name="Kamm K."/>
            <person name="Grimwood J."/>
            <person name="Schmutz J."/>
            <person name="Shapiro H."/>
            <person name="Grigoriev I.V."/>
            <person name="Buss L.W."/>
            <person name="Schierwater B."/>
            <person name="Dellaporta S.L."/>
            <person name="Rokhsar D.S."/>
        </authorList>
    </citation>
    <scope>NUCLEOTIDE SEQUENCE [LARGE SCALE GENOMIC DNA]</scope>
    <source>
        <strain evidence="4 5">Grell-BS-1999</strain>
    </source>
</reference>
<dbReference type="Gene3D" id="3.40.50.300">
    <property type="entry name" value="P-loop containing nucleotide triphosphate hydrolases"/>
    <property type="match status" value="1"/>
</dbReference>
<dbReference type="Pfam" id="PF09807">
    <property type="entry name" value="ELP6"/>
    <property type="match status" value="1"/>
</dbReference>
<dbReference type="SUPFAM" id="SSF52540">
    <property type="entry name" value="P-loop containing nucleoside triphosphate hydrolases"/>
    <property type="match status" value="1"/>
</dbReference>
<comment type="similarity">
    <text evidence="2">Belongs to the ELP6 family.</text>
</comment>
<comment type="pathway">
    <text evidence="1">tRNA modification; 5-methoxycarbonylmethyl-2-thiouridine-tRNA biosynthesis.</text>
</comment>
<dbReference type="OMA" id="MFTELNS"/>
<name>B3SA08_TRIAD</name>
<dbReference type="FunFam" id="3.40.50.300:FF:005111">
    <property type="entry name" value="Elongator complex protein 6"/>
    <property type="match status" value="1"/>
</dbReference>
<dbReference type="eggNOG" id="KOG4723">
    <property type="taxonomic scope" value="Eukaryota"/>
</dbReference>
<gene>
    <name evidence="4" type="ORF">TRIADDRAFT_61093</name>
</gene>
<evidence type="ECO:0000256" key="3">
    <source>
        <dbReference type="ARBA" id="ARBA00020263"/>
    </source>
</evidence>
<keyword evidence="5" id="KW-1185">Reference proteome</keyword>
<dbReference type="OrthoDB" id="9995306at2759"/>